<comment type="caution">
    <text evidence="1">The sequence shown here is derived from an EMBL/GenBank/DDBJ whole genome shotgun (WGS) entry which is preliminary data.</text>
</comment>
<dbReference type="Proteomes" id="UP001410795">
    <property type="component" value="Unassembled WGS sequence"/>
</dbReference>
<organism evidence="1 2">
    <name type="scientific">Microbacterium marinilacus</name>
    <dbReference type="NCBI Taxonomy" id="415209"/>
    <lineage>
        <taxon>Bacteria</taxon>
        <taxon>Bacillati</taxon>
        <taxon>Actinomycetota</taxon>
        <taxon>Actinomycetes</taxon>
        <taxon>Micrococcales</taxon>
        <taxon>Microbacteriaceae</taxon>
        <taxon>Microbacterium</taxon>
    </lineage>
</organism>
<accession>A0ABP7BNG6</accession>
<dbReference type="Gene3D" id="3.40.50.1000">
    <property type="entry name" value="HAD superfamily/HAD-like"/>
    <property type="match status" value="1"/>
</dbReference>
<dbReference type="RefSeq" id="WP_221859634.1">
    <property type="nucleotide sequence ID" value="NZ_BAAAYV010000019.1"/>
</dbReference>
<evidence type="ECO:0000313" key="2">
    <source>
        <dbReference type="Proteomes" id="UP001410795"/>
    </source>
</evidence>
<dbReference type="InterPro" id="IPR044924">
    <property type="entry name" value="HAD-SF_hydro_IA_REG-2-like_cap"/>
</dbReference>
<dbReference type="SFLD" id="SFLDG01129">
    <property type="entry name" value="C1.5:_HAD__Beta-PGM__Phosphata"/>
    <property type="match status" value="1"/>
</dbReference>
<dbReference type="PANTHER" id="PTHR46191:SF2">
    <property type="entry name" value="HALOACID DEHALOGENASE-LIKE HYDROLASE DOMAIN-CONTAINING PROTEIN 3"/>
    <property type="match status" value="1"/>
</dbReference>
<dbReference type="Pfam" id="PF00702">
    <property type="entry name" value="Hydrolase"/>
    <property type="match status" value="1"/>
</dbReference>
<gene>
    <name evidence="1" type="ORF">GCM10022202_29770</name>
</gene>
<dbReference type="SUPFAM" id="SSF56784">
    <property type="entry name" value="HAD-like"/>
    <property type="match status" value="1"/>
</dbReference>
<dbReference type="Gene3D" id="1.10.150.720">
    <property type="entry name" value="Haloacid dehalogenase-like hydrolase"/>
    <property type="match status" value="1"/>
</dbReference>
<sequence length="236" mass="24843">MSEPEPAGARVVLWDFDGTLARRDGLWAGAMLDAAARAGVGSSLRAELLRPQLVSGFPWHTPEAPWGPLPASEWWGRMRLVLQAAYARAGLTEPDAAHAAEFVALEYYRPDAWAVLDGAREALAITQEAGYRNVVLGNHPPELGGLVTALGLAPLIELVVTSADAGADKPNRLIFEHALRVADAGDDVWMIGDNPIADVAGAEAAGIRALLADGAYADAVGLTVRDAARHVADETG</sequence>
<evidence type="ECO:0000313" key="1">
    <source>
        <dbReference type="EMBL" id="GAA3665742.1"/>
    </source>
</evidence>
<keyword evidence="1" id="KW-0378">Hydrolase</keyword>
<name>A0ABP7BNG6_9MICO</name>
<dbReference type="InterPro" id="IPR023214">
    <property type="entry name" value="HAD_sf"/>
</dbReference>
<dbReference type="EMBL" id="BAAAYV010000019">
    <property type="protein sequence ID" value="GAA3665742.1"/>
    <property type="molecule type" value="Genomic_DNA"/>
</dbReference>
<keyword evidence="2" id="KW-1185">Reference proteome</keyword>
<dbReference type="NCBIfam" id="TIGR01549">
    <property type="entry name" value="HAD-SF-IA-v1"/>
    <property type="match status" value="1"/>
</dbReference>
<dbReference type="PANTHER" id="PTHR46191">
    <property type="match status" value="1"/>
</dbReference>
<dbReference type="InterPro" id="IPR051828">
    <property type="entry name" value="HAD-like_hydrolase_domain"/>
</dbReference>
<proteinExistence type="predicted"/>
<protein>
    <submittedName>
        <fullName evidence="1">HAD family hydrolase</fullName>
    </submittedName>
</protein>
<dbReference type="SFLD" id="SFLDS00003">
    <property type="entry name" value="Haloacid_Dehalogenase"/>
    <property type="match status" value="1"/>
</dbReference>
<dbReference type="GO" id="GO:0016787">
    <property type="term" value="F:hydrolase activity"/>
    <property type="evidence" value="ECO:0007669"/>
    <property type="project" value="UniProtKB-KW"/>
</dbReference>
<dbReference type="InterPro" id="IPR036412">
    <property type="entry name" value="HAD-like_sf"/>
</dbReference>
<reference evidence="2" key="1">
    <citation type="journal article" date="2019" name="Int. J. Syst. Evol. Microbiol.">
        <title>The Global Catalogue of Microorganisms (GCM) 10K type strain sequencing project: providing services to taxonomists for standard genome sequencing and annotation.</title>
        <authorList>
            <consortium name="The Broad Institute Genomics Platform"/>
            <consortium name="The Broad Institute Genome Sequencing Center for Infectious Disease"/>
            <person name="Wu L."/>
            <person name="Ma J."/>
        </authorList>
    </citation>
    <scope>NUCLEOTIDE SEQUENCE [LARGE SCALE GENOMIC DNA]</scope>
    <source>
        <strain evidence="2">JCM 16546</strain>
    </source>
</reference>
<dbReference type="InterPro" id="IPR006439">
    <property type="entry name" value="HAD-SF_hydro_IA"/>
</dbReference>